<organism evidence="3 4">
    <name type="scientific">Hydnomerulius pinastri MD-312</name>
    <dbReference type="NCBI Taxonomy" id="994086"/>
    <lineage>
        <taxon>Eukaryota</taxon>
        <taxon>Fungi</taxon>
        <taxon>Dikarya</taxon>
        <taxon>Basidiomycota</taxon>
        <taxon>Agaricomycotina</taxon>
        <taxon>Agaricomycetes</taxon>
        <taxon>Agaricomycetidae</taxon>
        <taxon>Boletales</taxon>
        <taxon>Boletales incertae sedis</taxon>
        <taxon>Leucogyrophana</taxon>
    </lineage>
</organism>
<feature type="domain" description="DUF6533" evidence="2">
    <location>
        <begin position="18"/>
        <end position="62"/>
    </location>
</feature>
<feature type="transmembrane region" description="Helical" evidence="1">
    <location>
        <begin position="226"/>
        <end position="249"/>
    </location>
</feature>
<name>A0A0C9WE32_9AGAM</name>
<evidence type="ECO:0000313" key="3">
    <source>
        <dbReference type="EMBL" id="KIJ63566.1"/>
    </source>
</evidence>
<keyword evidence="1" id="KW-1133">Transmembrane helix</keyword>
<evidence type="ECO:0000259" key="2">
    <source>
        <dbReference type="Pfam" id="PF20151"/>
    </source>
</evidence>
<dbReference type="Proteomes" id="UP000053820">
    <property type="component" value="Unassembled WGS sequence"/>
</dbReference>
<keyword evidence="4" id="KW-1185">Reference proteome</keyword>
<feature type="transmembrane region" description="Helical" evidence="1">
    <location>
        <begin position="183"/>
        <end position="205"/>
    </location>
</feature>
<keyword evidence="1" id="KW-0472">Membrane</keyword>
<keyword evidence="1" id="KW-0812">Transmembrane</keyword>
<dbReference type="Pfam" id="PF20151">
    <property type="entry name" value="DUF6533"/>
    <property type="match status" value="1"/>
</dbReference>
<protein>
    <recommendedName>
        <fullName evidence="2">DUF6533 domain-containing protein</fullName>
    </recommendedName>
</protein>
<dbReference type="AlphaFoldDB" id="A0A0C9WE32"/>
<evidence type="ECO:0000256" key="1">
    <source>
        <dbReference type="SAM" id="Phobius"/>
    </source>
</evidence>
<dbReference type="EMBL" id="KN839850">
    <property type="protein sequence ID" value="KIJ63566.1"/>
    <property type="molecule type" value="Genomic_DNA"/>
</dbReference>
<reference evidence="3 4" key="1">
    <citation type="submission" date="2014-04" db="EMBL/GenBank/DDBJ databases">
        <title>Evolutionary Origins and Diversification of the Mycorrhizal Mutualists.</title>
        <authorList>
            <consortium name="DOE Joint Genome Institute"/>
            <consortium name="Mycorrhizal Genomics Consortium"/>
            <person name="Kohler A."/>
            <person name="Kuo A."/>
            <person name="Nagy L.G."/>
            <person name="Floudas D."/>
            <person name="Copeland A."/>
            <person name="Barry K.W."/>
            <person name="Cichocki N."/>
            <person name="Veneault-Fourrey C."/>
            <person name="LaButti K."/>
            <person name="Lindquist E.A."/>
            <person name="Lipzen A."/>
            <person name="Lundell T."/>
            <person name="Morin E."/>
            <person name="Murat C."/>
            <person name="Riley R."/>
            <person name="Ohm R."/>
            <person name="Sun H."/>
            <person name="Tunlid A."/>
            <person name="Henrissat B."/>
            <person name="Grigoriev I.V."/>
            <person name="Hibbett D.S."/>
            <person name="Martin F."/>
        </authorList>
    </citation>
    <scope>NUCLEOTIDE SEQUENCE [LARGE SCALE GENOMIC DNA]</scope>
    <source>
        <strain evidence="3 4">MD-312</strain>
    </source>
</reference>
<accession>A0A0C9WE32</accession>
<feature type="transmembrane region" description="Helical" evidence="1">
    <location>
        <begin position="129"/>
        <end position="150"/>
    </location>
</feature>
<evidence type="ECO:0000313" key="4">
    <source>
        <dbReference type="Proteomes" id="UP000053820"/>
    </source>
</evidence>
<proteinExistence type="predicted"/>
<gene>
    <name evidence="3" type="ORF">HYDPIDRAFT_40976</name>
</gene>
<feature type="transmembrane region" description="Helical" evidence="1">
    <location>
        <begin position="255"/>
        <end position="277"/>
    </location>
</feature>
<feature type="transmembrane region" description="Helical" evidence="1">
    <location>
        <begin position="46"/>
        <end position="70"/>
    </location>
</feature>
<dbReference type="HOGENOM" id="CLU_035509_15_1_1"/>
<dbReference type="OrthoDB" id="3349377at2759"/>
<feature type="transmembrane region" description="Helical" evidence="1">
    <location>
        <begin position="95"/>
        <end position="117"/>
    </location>
</feature>
<sequence>MASTSQLILANLQLDACISLVIASAVTYDYILTFPQEIEYVWKRPWTFMSSLFLVVRYLGFVVTIDAAFYDSRFVSGSDAVRLVSSVTLQSRCTAIYLFQVWGGVIFYCTTNLVMVLRVYAMYHRSRAVLGVILAVYIPVGIVQIVYNAIYFNPRTHLSVTDSEVVDVKLCTMSVDMAPDLPIYLHVPQLVLSFLLCVLSAAQFIRHFLEMKRTVGQRKSNRYMKLLVQENVIYFIINLIDNVSGLILVNSSGTITLPVITQQIVLAVFSCIAPYVLAPRLIISVREFHSRVIGDHIDSGFGAQSQHLCFNGEIMVFAGAEDSVEE</sequence>
<dbReference type="InterPro" id="IPR045340">
    <property type="entry name" value="DUF6533"/>
</dbReference>